<accession>A0A1S3X441</accession>
<dbReference type="CDD" id="cd06222">
    <property type="entry name" value="RNase_H_like"/>
    <property type="match status" value="1"/>
</dbReference>
<proteinExistence type="predicted"/>
<keyword evidence="2" id="KW-1185">Reference proteome</keyword>
<dbReference type="GeneID" id="107761024"/>
<dbReference type="SUPFAM" id="SSF53098">
    <property type="entry name" value="Ribonuclease H-like"/>
    <property type="match status" value="1"/>
</dbReference>
<dbReference type="InterPro" id="IPR036397">
    <property type="entry name" value="RNaseH_sf"/>
</dbReference>
<evidence type="ECO:0000313" key="3">
    <source>
        <dbReference type="RefSeq" id="XP_016434662.1"/>
    </source>
</evidence>
<sequence length="201" mass="23234">MEQWFNKRNHTLNKKEIEEAIMICWEIWNYRNGVIWNQRTSTVDRILDKAISFINEWPNYAHGQDNEENQKWKPPDGLALKCNIDASFNLATGEARAGMVVRDRHSEFLRGRSTYIGATFSSMMAEALAVKEALSWLKLHYDDTKIELEMDSLFVKLHWIRSANQVAQALARVADSMSGSMEWNASPPSFIVDALYFDLKN</sequence>
<dbReference type="InterPro" id="IPR052929">
    <property type="entry name" value="RNase_H-like_EbsB-rel"/>
</dbReference>
<organism evidence="2 3">
    <name type="scientific">Nicotiana tabacum</name>
    <name type="common">Common tobacco</name>
    <dbReference type="NCBI Taxonomy" id="4097"/>
    <lineage>
        <taxon>Eukaryota</taxon>
        <taxon>Viridiplantae</taxon>
        <taxon>Streptophyta</taxon>
        <taxon>Embryophyta</taxon>
        <taxon>Tracheophyta</taxon>
        <taxon>Spermatophyta</taxon>
        <taxon>Magnoliopsida</taxon>
        <taxon>eudicotyledons</taxon>
        <taxon>Gunneridae</taxon>
        <taxon>Pentapetalae</taxon>
        <taxon>asterids</taxon>
        <taxon>lamiids</taxon>
        <taxon>Solanales</taxon>
        <taxon>Solanaceae</taxon>
        <taxon>Nicotianoideae</taxon>
        <taxon>Nicotianeae</taxon>
        <taxon>Nicotiana</taxon>
    </lineage>
</organism>
<dbReference type="InterPro" id="IPR002156">
    <property type="entry name" value="RNaseH_domain"/>
</dbReference>
<dbReference type="OMA" id="ISFINEW"/>
<dbReference type="Pfam" id="PF13456">
    <property type="entry name" value="RVT_3"/>
    <property type="match status" value="1"/>
</dbReference>
<evidence type="ECO:0000313" key="2">
    <source>
        <dbReference type="Proteomes" id="UP000790787"/>
    </source>
</evidence>
<dbReference type="Gene3D" id="3.30.420.10">
    <property type="entry name" value="Ribonuclease H-like superfamily/Ribonuclease H"/>
    <property type="match status" value="1"/>
</dbReference>
<dbReference type="GO" id="GO:0003676">
    <property type="term" value="F:nucleic acid binding"/>
    <property type="evidence" value="ECO:0007669"/>
    <property type="project" value="InterPro"/>
</dbReference>
<reference evidence="3" key="2">
    <citation type="submission" date="2025-08" db="UniProtKB">
        <authorList>
            <consortium name="RefSeq"/>
        </authorList>
    </citation>
    <scope>IDENTIFICATION</scope>
</reference>
<dbReference type="PANTHER" id="PTHR47074">
    <property type="entry name" value="BNAC02G40300D PROTEIN"/>
    <property type="match status" value="1"/>
</dbReference>
<reference evidence="2" key="1">
    <citation type="journal article" date="2014" name="Nat. Commun.">
        <title>The tobacco genome sequence and its comparison with those of tomato and potato.</title>
        <authorList>
            <person name="Sierro N."/>
            <person name="Battey J.N."/>
            <person name="Ouadi S."/>
            <person name="Bakaher N."/>
            <person name="Bovet L."/>
            <person name="Willig A."/>
            <person name="Goepfert S."/>
            <person name="Peitsch M.C."/>
            <person name="Ivanov N.V."/>
        </authorList>
    </citation>
    <scope>NUCLEOTIDE SEQUENCE [LARGE SCALE GENOMIC DNA]</scope>
</reference>
<dbReference type="AlphaFoldDB" id="A0A1S3X441"/>
<dbReference type="InterPro" id="IPR044730">
    <property type="entry name" value="RNase_H-like_dom_plant"/>
</dbReference>
<protein>
    <recommendedName>
        <fullName evidence="1">RNase H type-1 domain-containing protein</fullName>
    </recommendedName>
</protein>
<dbReference type="OrthoDB" id="1297712at2759"/>
<dbReference type="RefSeq" id="XP_016434662.1">
    <property type="nucleotide sequence ID" value="XM_016579176.1"/>
</dbReference>
<dbReference type="PaxDb" id="4097-A0A1S3X441"/>
<dbReference type="Proteomes" id="UP000790787">
    <property type="component" value="Chromosome 18"/>
</dbReference>
<name>A0A1S3X441_TOBAC</name>
<dbReference type="GO" id="GO:0004523">
    <property type="term" value="F:RNA-DNA hybrid ribonuclease activity"/>
    <property type="evidence" value="ECO:0007669"/>
    <property type="project" value="InterPro"/>
</dbReference>
<gene>
    <name evidence="3" type="primary">LOC107761024</name>
</gene>
<dbReference type="InterPro" id="IPR012337">
    <property type="entry name" value="RNaseH-like_sf"/>
</dbReference>
<evidence type="ECO:0000259" key="1">
    <source>
        <dbReference type="Pfam" id="PF13456"/>
    </source>
</evidence>
<dbReference type="PANTHER" id="PTHR47074:SF11">
    <property type="entry name" value="REVERSE TRANSCRIPTASE-LIKE PROTEIN"/>
    <property type="match status" value="1"/>
</dbReference>
<dbReference type="KEGG" id="nta:107761024"/>